<dbReference type="EMBL" id="CP025536">
    <property type="protein sequence ID" value="AUW97454.1"/>
    <property type="molecule type" value="Genomic_DNA"/>
</dbReference>
<dbReference type="PROSITE" id="PS51084">
    <property type="entry name" value="HIT_2"/>
    <property type="match status" value="1"/>
</dbReference>
<dbReference type="KEGG" id="splr:C0J00_10250"/>
<dbReference type="GeneID" id="98394288"/>
<keyword evidence="6" id="KW-1185">Reference proteome</keyword>
<dbReference type="InterPro" id="IPR052908">
    <property type="entry name" value="AP-4-A_phosphorylase"/>
</dbReference>
<dbReference type="InterPro" id="IPR036265">
    <property type="entry name" value="HIT-like_sf"/>
</dbReference>
<dbReference type="PANTHER" id="PTHR42997:SF1">
    <property type="entry name" value="AP-4-A PHOSPHORYLASE"/>
    <property type="match status" value="1"/>
</dbReference>
<name>A0A2L0D6Z9_9STRE</name>
<accession>A0A2L0D6Z9</accession>
<reference evidence="5 6" key="1">
    <citation type="submission" date="2017-12" db="EMBL/GenBank/DDBJ databases">
        <authorList>
            <person name="Hurst M.R.H."/>
        </authorList>
    </citation>
    <scope>NUCLEOTIDE SEQUENCE [LARGE SCALE GENOMIC DNA]</scope>
    <source>
        <strain evidence="5 6">TH11417</strain>
    </source>
</reference>
<dbReference type="InterPro" id="IPR011146">
    <property type="entry name" value="HIT-like"/>
</dbReference>
<feature type="active site" description="Tele-AMP-histidine intermediate" evidence="1">
    <location>
        <position position="93"/>
    </location>
</feature>
<dbReference type="GO" id="GO:0003824">
    <property type="term" value="F:catalytic activity"/>
    <property type="evidence" value="ECO:0007669"/>
    <property type="project" value="InterPro"/>
</dbReference>
<evidence type="ECO:0000256" key="2">
    <source>
        <dbReference type="PIRSR" id="PIRSR601310-3"/>
    </source>
</evidence>
<feature type="short sequence motif" description="Histidine triad motif" evidence="2 3">
    <location>
        <begin position="91"/>
        <end position="95"/>
    </location>
</feature>
<sequence>MDCCVFCELETVLTENDLAKAFYDNNPVSEGHVLIVPKRHVEDYFALTTDEKNAIDDLLLKCKVDLDDRYTPAGYNIGVNCGKDAGQTIFHCHVHLIPRYIGDVADPTGGVRGVIPEKQNYKS</sequence>
<dbReference type="InterPro" id="IPR001310">
    <property type="entry name" value="Histidine_triad_HIT"/>
</dbReference>
<dbReference type="Pfam" id="PF01230">
    <property type="entry name" value="HIT"/>
    <property type="match status" value="1"/>
</dbReference>
<gene>
    <name evidence="5" type="ORF">C0J00_10250</name>
</gene>
<evidence type="ECO:0000313" key="6">
    <source>
        <dbReference type="Proteomes" id="UP000238956"/>
    </source>
</evidence>
<dbReference type="PANTHER" id="PTHR42997">
    <property type="entry name" value="HIT FAMILY HYDROLASE"/>
    <property type="match status" value="1"/>
</dbReference>
<evidence type="ECO:0000259" key="4">
    <source>
        <dbReference type="PROSITE" id="PS51084"/>
    </source>
</evidence>
<dbReference type="Proteomes" id="UP000238956">
    <property type="component" value="Chromosome"/>
</dbReference>
<reference evidence="5 6" key="2">
    <citation type="submission" date="2018-02" db="EMBL/GenBank/DDBJ databases">
        <title>Whole genome sequencing analysis of Streptococcus pluranimalium isolated from cattle infected mastitis in China.</title>
        <authorList>
            <person name="Zhang J.-R."/>
            <person name="Hu G.-Z."/>
        </authorList>
    </citation>
    <scope>NUCLEOTIDE SEQUENCE [LARGE SCALE GENOMIC DNA]</scope>
    <source>
        <strain evidence="5 6">TH11417</strain>
    </source>
</reference>
<evidence type="ECO:0000313" key="5">
    <source>
        <dbReference type="EMBL" id="AUW97454.1"/>
    </source>
</evidence>
<evidence type="ECO:0000256" key="1">
    <source>
        <dbReference type="PIRSR" id="PIRSR601310-1"/>
    </source>
</evidence>
<feature type="domain" description="HIT" evidence="4">
    <location>
        <begin position="1"/>
        <end position="106"/>
    </location>
</feature>
<dbReference type="RefSeq" id="WP_104968755.1">
    <property type="nucleotide sequence ID" value="NZ_CP025536.1"/>
</dbReference>
<dbReference type="SUPFAM" id="SSF54197">
    <property type="entry name" value="HIT-like"/>
    <property type="match status" value="1"/>
</dbReference>
<dbReference type="AlphaFoldDB" id="A0A2L0D6Z9"/>
<dbReference type="Gene3D" id="3.30.428.10">
    <property type="entry name" value="HIT-like"/>
    <property type="match status" value="1"/>
</dbReference>
<proteinExistence type="predicted"/>
<protein>
    <submittedName>
        <fullName evidence="5">HIT family protein</fullName>
    </submittedName>
</protein>
<dbReference type="PRINTS" id="PR00332">
    <property type="entry name" value="HISTRIAD"/>
</dbReference>
<organism evidence="5 6">
    <name type="scientific">Streptococcus pluranimalium</name>
    <dbReference type="NCBI Taxonomy" id="82348"/>
    <lineage>
        <taxon>Bacteria</taxon>
        <taxon>Bacillati</taxon>
        <taxon>Bacillota</taxon>
        <taxon>Bacilli</taxon>
        <taxon>Lactobacillales</taxon>
        <taxon>Streptococcaceae</taxon>
        <taxon>Streptococcus</taxon>
    </lineage>
</organism>
<evidence type="ECO:0000256" key="3">
    <source>
        <dbReference type="PROSITE-ProRule" id="PRU00464"/>
    </source>
</evidence>
<dbReference type="OrthoDB" id="9784774at2"/>